<comment type="caution">
    <text evidence="3">The sequence shown here is derived from an EMBL/GenBank/DDBJ whole genome shotgun (WGS) entry which is preliminary data.</text>
</comment>
<dbReference type="Pfam" id="PF00501">
    <property type="entry name" value="AMP-binding"/>
    <property type="match status" value="1"/>
</dbReference>
<reference evidence="3 4" key="1">
    <citation type="submission" date="2017-04" db="EMBL/GenBank/DDBJ databases">
        <title>The new phylogeny of genus Mycobacterium.</title>
        <authorList>
            <person name="Tortoli E."/>
            <person name="Trovato A."/>
            <person name="Cirillo D.M."/>
        </authorList>
    </citation>
    <scope>NUCLEOTIDE SEQUENCE [LARGE SCALE GENOMIC DNA]</scope>
    <source>
        <strain evidence="3 4">DSM 45247</strain>
    </source>
</reference>
<dbReference type="GO" id="GO:0008610">
    <property type="term" value="P:lipid biosynthetic process"/>
    <property type="evidence" value="ECO:0007669"/>
    <property type="project" value="UniProtKB-ARBA"/>
</dbReference>
<organism evidence="3 4">
    <name type="scientific">Mycolicibacterium vulneris</name>
    <dbReference type="NCBI Taxonomy" id="547163"/>
    <lineage>
        <taxon>Bacteria</taxon>
        <taxon>Bacillati</taxon>
        <taxon>Actinomycetota</taxon>
        <taxon>Actinomycetes</taxon>
        <taxon>Mycobacteriales</taxon>
        <taxon>Mycobacteriaceae</taxon>
        <taxon>Mycolicibacterium</taxon>
    </lineage>
</organism>
<dbReference type="Gene3D" id="3.40.50.980">
    <property type="match status" value="2"/>
</dbReference>
<feature type="non-terminal residue" evidence="3">
    <location>
        <position position="1"/>
    </location>
</feature>
<dbReference type="PANTHER" id="PTHR45527">
    <property type="entry name" value="NONRIBOSOMAL PEPTIDE SYNTHETASE"/>
    <property type="match status" value="1"/>
</dbReference>
<dbReference type="InterPro" id="IPR023213">
    <property type="entry name" value="CAT-like_dom_sf"/>
</dbReference>
<evidence type="ECO:0000259" key="2">
    <source>
        <dbReference type="Pfam" id="PF00668"/>
    </source>
</evidence>
<dbReference type="Gene3D" id="3.30.559.10">
    <property type="entry name" value="Chloramphenicol acetyltransferase-like domain"/>
    <property type="match status" value="1"/>
</dbReference>
<feature type="domain" description="AMP-dependent synthetase/ligase" evidence="1">
    <location>
        <begin position="217"/>
        <end position="495"/>
    </location>
</feature>
<dbReference type="Proteomes" id="UP000242320">
    <property type="component" value="Unassembled WGS sequence"/>
</dbReference>
<accession>A0A1X2KGX8</accession>
<evidence type="ECO:0000259" key="1">
    <source>
        <dbReference type="Pfam" id="PF00501"/>
    </source>
</evidence>
<dbReference type="RefSeq" id="WP_165762731.1">
    <property type="nucleotide sequence ID" value="NZ_NCXM01000077.1"/>
</dbReference>
<name>A0A1X2KGX8_9MYCO</name>
<feature type="domain" description="Condensation" evidence="2">
    <location>
        <begin position="1"/>
        <end position="192"/>
    </location>
</feature>
<dbReference type="AlphaFoldDB" id="A0A1X2KGX8"/>
<dbReference type="PANTHER" id="PTHR45527:SF1">
    <property type="entry name" value="FATTY ACID SYNTHASE"/>
    <property type="match status" value="1"/>
</dbReference>
<gene>
    <name evidence="3" type="ORF">B8W69_29385</name>
</gene>
<dbReference type="GO" id="GO:0043041">
    <property type="term" value="P:amino acid activation for nonribosomal peptide biosynthetic process"/>
    <property type="evidence" value="ECO:0007669"/>
    <property type="project" value="TreeGrafter"/>
</dbReference>
<sequence length="496" mass="51736">VVLHRVGAGEDVVMGAPIAGRMDAALDELVGFFVNTWVLRVGVNPAQQFSEVLEQVRQQALDAYSNQDVPFELLVEQLNPVRSASHHPLFQVLLVFQNNVRPEMVLEGVSVEQLAVFTRTAKFDLDIELSEVPSEDAGAPMAAGPVMYATDLFDRSTIERIVGWFGRVIEAVVADASVMVSEVSLLDRGERDLVLSRWSGAGVSAPVGLAPALLAAAVTADADAVAVVQGARSLSYGELDAWSTRLARVLIEAGVGPERAVGVAMDRCVELVVAWWAVVKAGGVYAPINRTHPVERIAAVLDAVGAVCVLSCGADTVDGAGTRPVLRIDGLDVSGRSADPITDADRLAPLGVDNTAYVIFTSGSTGVPKGVAVSHAGLLGWAAAQGEMFGLGADARVLMVAAPTFDASVGELLLAVESGAALVVAPAGVYAGEALTGLLQDQRVGAAILTPTVLSSLDRARLDALDTLIAVGEACRDEVVAAWAPGRRMYNGYGPS</sequence>
<proteinExistence type="predicted"/>
<dbReference type="GO" id="GO:0044550">
    <property type="term" value="P:secondary metabolite biosynthetic process"/>
    <property type="evidence" value="ECO:0007669"/>
    <property type="project" value="TreeGrafter"/>
</dbReference>
<feature type="non-terminal residue" evidence="3">
    <location>
        <position position="496"/>
    </location>
</feature>
<evidence type="ECO:0000313" key="3">
    <source>
        <dbReference type="EMBL" id="OSC18738.1"/>
    </source>
</evidence>
<dbReference type="Gene3D" id="3.30.559.30">
    <property type="entry name" value="Nonribosomal peptide synthetase, condensation domain"/>
    <property type="match status" value="1"/>
</dbReference>
<dbReference type="InterPro" id="IPR001242">
    <property type="entry name" value="Condensation_dom"/>
</dbReference>
<dbReference type="InterPro" id="IPR000873">
    <property type="entry name" value="AMP-dep_synth/lig_dom"/>
</dbReference>
<protein>
    <submittedName>
        <fullName evidence="3">Uncharacterized protein</fullName>
    </submittedName>
</protein>
<dbReference type="GO" id="GO:0031177">
    <property type="term" value="F:phosphopantetheine binding"/>
    <property type="evidence" value="ECO:0007669"/>
    <property type="project" value="TreeGrafter"/>
</dbReference>
<dbReference type="UniPathway" id="UPA00011"/>
<dbReference type="SUPFAM" id="SSF52777">
    <property type="entry name" value="CoA-dependent acyltransferases"/>
    <property type="match status" value="1"/>
</dbReference>
<keyword evidence="4" id="KW-1185">Reference proteome</keyword>
<dbReference type="SUPFAM" id="SSF56801">
    <property type="entry name" value="Acetyl-CoA synthetase-like"/>
    <property type="match status" value="1"/>
</dbReference>
<evidence type="ECO:0000313" key="4">
    <source>
        <dbReference type="Proteomes" id="UP000242320"/>
    </source>
</evidence>
<dbReference type="Pfam" id="PF00668">
    <property type="entry name" value="Condensation"/>
    <property type="match status" value="1"/>
</dbReference>
<dbReference type="EMBL" id="NCXM01000077">
    <property type="protein sequence ID" value="OSC18738.1"/>
    <property type="molecule type" value="Genomic_DNA"/>
</dbReference>
<dbReference type="GO" id="GO:0005737">
    <property type="term" value="C:cytoplasm"/>
    <property type="evidence" value="ECO:0007669"/>
    <property type="project" value="TreeGrafter"/>
</dbReference>
<dbReference type="PROSITE" id="PS00455">
    <property type="entry name" value="AMP_BINDING"/>
    <property type="match status" value="1"/>
</dbReference>
<dbReference type="GO" id="GO:0003824">
    <property type="term" value="F:catalytic activity"/>
    <property type="evidence" value="ECO:0007669"/>
    <property type="project" value="InterPro"/>
</dbReference>
<dbReference type="InterPro" id="IPR020845">
    <property type="entry name" value="AMP-binding_CS"/>
</dbReference>